<accession>A0A6A5BIH3</accession>
<dbReference type="AlphaFoldDB" id="A0A6A5BIH3"/>
<dbReference type="Proteomes" id="UP000444721">
    <property type="component" value="Unassembled WGS sequence"/>
</dbReference>
<gene>
    <name evidence="5" type="ORF">FDP41_009088</name>
</gene>
<dbReference type="InterPro" id="IPR028097">
    <property type="entry name" value="FAM91_C_dom"/>
</dbReference>
<dbReference type="RefSeq" id="XP_044557553.1">
    <property type="nucleotide sequence ID" value="XM_044713010.1"/>
</dbReference>
<evidence type="ECO:0000313" key="6">
    <source>
        <dbReference type="Proteomes" id="UP000444721"/>
    </source>
</evidence>
<organism evidence="5 6">
    <name type="scientific">Naegleria fowleri</name>
    <name type="common">Brain eating amoeba</name>
    <dbReference type="NCBI Taxonomy" id="5763"/>
    <lineage>
        <taxon>Eukaryota</taxon>
        <taxon>Discoba</taxon>
        <taxon>Heterolobosea</taxon>
        <taxon>Tetramitia</taxon>
        <taxon>Eutetramitia</taxon>
        <taxon>Vahlkampfiidae</taxon>
        <taxon>Naegleria</taxon>
    </lineage>
</organism>
<feature type="region of interest" description="Disordered" evidence="2">
    <location>
        <begin position="624"/>
        <end position="660"/>
    </location>
</feature>
<evidence type="ECO:0000256" key="1">
    <source>
        <dbReference type="ARBA" id="ARBA00010319"/>
    </source>
</evidence>
<protein>
    <recommendedName>
        <fullName evidence="7">FAM91 N-terminal domain-containing protein</fullName>
    </recommendedName>
</protein>
<evidence type="ECO:0000313" key="5">
    <source>
        <dbReference type="EMBL" id="KAF0972839.1"/>
    </source>
</evidence>
<evidence type="ECO:0000256" key="2">
    <source>
        <dbReference type="SAM" id="MobiDB-lite"/>
    </source>
</evidence>
<dbReference type="VEuPathDB" id="AmoebaDB:NfTy_046320"/>
<dbReference type="VEuPathDB" id="AmoebaDB:FDP41_009088"/>
<comment type="similarity">
    <text evidence="1">Belongs to the FAM91 family.</text>
</comment>
<evidence type="ECO:0008006" key="7">
    <source>
        <dbReference type="Google" id="ProtNLM"/>
    </source>
</evidence>
<feature type="domain" description="FAM91 N-terminal" evidence="3">
    <location>
        <begin position="19"/>
        <end position="330"/>
    </location>
</feature>
<dbReference type="VEuPathDB" id="AmoebaDB:NF0026470"/>
<dbReference type="Pfam" id="PF14648">
    <property type="entry name" value="FAM91_C"/>
    <property type="match status" value="1"/>
</dbReference>
<dbReference type="OMA" id="HYESFPF"/>
<evidence type="ECO:0000259" key="4">
    <source>
        <dbReference type="Pfam" id="PF14648"/>
    </source>
</evidence>
<proteinExistence type="inferred from homology"/>
<sequence length="811" mass="93236">MSASSSSSQQLEIINEFINCSWDDLPVDVKEVLGGNKNLFDRILKDYAMERQLPYEQAPVSLSLMNKKDYYLEMVEYLRNNLRLFPYQFSDVIINELGILPFTFYSEMVYMIMKNEKSYDILPNFTAADVNRLLGIGRNQYIDIMNKVRSKKWTWRFNKGILKEQLPVQPVDTKIDYWWIVDVFPMPQQEFLKIYNTLTTEEAIAIAMVKNEGKILACRIPYAELLSIYRKGLVHFHVPINSDDYIVIPPLKGFIMNRTPNDHFEKLLYDILVTLDERTAVSQLAKILQVDENMVKSAVSVCCRLGFAKKKVQKPKNMTDTSEDQYKNSWQLSIDEYHDEMMSNEGKNNVTRSENNSMLEFTSSFENKGEKMKRICFLFDSSLTAYLMMGNLAEGLKNHAVTLFEVGKMPDELLDEFLKELDKVVCPTDNEGEAIKYYTHAIALRNTLRFLRQNSKEFGIVGSDGGVDMIRCESLNNLDNGTKMRILDMNYAILIATAPIASRAINLPNLPNFYGPPLPHVSSPWFKLYMYVSCELGPATVLFCRGQRIRKLPGMIGTNEKIMISGWEQEAYAVHSRILLQVLNEALMTSPNMIQMIDENSSENQTFDVPFPFERCNYHHHDNGSALKQKRHASKETEKSDSQQEKPAFALDDSQEDETLDGDAVKAPLESVEAAVDEIIDLSEEDWDTVEKIMNKLTEKLHLECSFGCVKMLKIVKNGVTQAIVPTDLHFGIPLSSYDINKKVCDVVIKRSLFNEENLKRHTQHMKQMCDEFLNFIQNYSEDSCISDPSQVPYPSKAIYFDGKQIISYRF</sequence>
<dbReference type="EMBL" id="VFQX01000066">
    <property type="protein sequence ID" value="KAF0972839.1"/>
    <property type="molecule type" value="Genomic_DNA"/>
</dbReference>
<dbReference type="GeneID" id="68116305"/>
<name>A0A6A5BIH3_NAEFO</name>
<dbReference type="InterPro" id="IPR028091">
    <property type="entry name" value="FAM91_N_dom"/>
</dbReference>
<reference evidence="5 6" key="1">
    <citation type="journal article" date="2019" name="Sci. Rep.">
        <title>Nanopore sequencing improves the draft genome of the human pathogenic amoeba Naegleria fowleri.</title>
        <authorList>
            <person name="Liechti N."/>
            <person name="Schurch N."/>
            <person name="Bruggmann R."/>
            <person name="Wittwer M."/>
        </authorList>
    </citation>
    <scope>NUCLEOTIDE SEQUENCE [LARGE SCALE GENOMIC DNA]</scope>
    <source>
        <strain evidence="5 6">ATCC 30894</strain>
    </source>
</reference>
<dbReference type="Pfam" id="PF14647">
    <property type="entry name" value="FAM91_N"/>
    <property type="match status" value="1"/>
</dbReference>
<dbReference type="PANTHER" id="PTHR28441:SF2">
    <property type="entry name" value="PROTEIN FAM91A1"/>
    <property type="match status" value="1"/>
</dbReference>
<dbReference type="InterPro" id="IPR039199">
    <property type="entry name" value="FAM91"/>
</dbReference>
<evidence type="ECO:0000259" key="3">
    <source>
        <dbReference type="Pfam" id="PF14647"/>
    </source>
</evidence>
<feature type="compositionally biased region" description="Basic and acidic residues" evidence="2">
    <location>
        <begin position="634"/>
        <end position="644"/>
    </location>
</feature>
<comment type="caution">
    <text evidence="5">The sequence shown here is derived from an EMBL/GenBank/DDBJ whole genome shotgun (WGS) entry which is preliminary data.</text>
</comment>
<keyword evidence="6" id="KW-1185">Reference proteome</keyword>
<dbReference type="PANTHER" id="PTHR28441">
    <property type="entry name" value="PROTEIN FAM91A1"/>
    <property type="match status" value="1"/>
</dbReference>
<dbReference type="OrthoDB" id="275996at2759"/>
<feature type="domain" description="FAM91 C-terminal" evidence="4">
    <location>
        <begin position="372"/>
        <end position="788"/>
    </location>
</feature>